<comment type="subcellular location">
    <subcellularLocation>
        <location evidence="1 12">Cell outer membrane</location>
        <topology evidence="1 12">Multi-pass membrane protein</topology>
    </subcellularLocation>
</comment>
<dbReference type="InterPro" id="IPR036942">
    <property type="entry name" value="Beta-barrel_TonB_sf"/>
</dbReference>
<feature type="domain" description="TonB-dependent receptor plug" evidence="16">
    <location>
        <begin position="56"/>
        <end position="167"/>
    </location>
</feature>
<name>A0A7V8JMM4_STEMA</name>
<organism evidence="17 18">
    <name type="scientific">Stenotrophomonas maltophilia</name>
    <name type="common">Pseudomonas maltophilia</name>
    <name type="synonym">Xanthomonas maltophilia</name>
    <dbReference type="NCBI Taxonomy" id="40324"/>
    <lineage>
        <taxon>Bacteria</taxon>
        <taxon>Pseudomonadati</taxon>
        <taxon>Pseudomonadota</taxon>
        <taxon>Gammaproteobacteria</taxon>
        <taxon>Lysobacterales</taxon>
        <taxon>Lysobacteraceae</taxon>
        <taxon>Stenotrophomonas</taxon>
        <taxon>Stenotrophomonas maltophilia group</taxon>
    </lineage>
</organism>
<gene>
    <name evidence="17" type="primary">btuB_10</name>
    <name evidence="17" type="ORF">GAK31_01729</name>
</gene>
<dbReference type="InterPro" id="IPR000531">
    <property type="entry name" value="Beta-barrel_TonB"/>
</dbReference>
<feature type="domain" description="TonB-dependent receptor-like beta-barrel" evidence="15">
    <location>
        <begin position="403"/>
        <end position="677"/>
    </location>
</feature>
<keyword evidence="10 12" id="KW-0472">Membrane</keyword>
<evidence type="ECO:0000313" key="18">
    <source>
        <dbReference type="Proteomes" id="UP000487117"/>
    </source>
</evidence>
<keyword evidence="2 12" id="KW-0813">Transport</keyword>
<feature type="signal peptide" evidence="14">
    <location>
        <begin position="1"/>
        <end position="25"/>
    </location>
</feature>
<evidence type="ECO:0000256" key="8">
    <source>
        <dbReference type="ARBA" id="ARBA00023065"/>
    </source>
</evidence>
<keyword evidence="6 14" id="KW-0732">Signal</keyword>
<dbReference type="AlphaFoldDB" id="A0A7V8JMM4"/>
<dbReference type="GO" id="GO:0015344">
    <property type="term" value="F:siderophore uptake transmembrane transporter activity"/>
    <property type="evidence" value="ECO:0007669"/>
    <property type="project" value="TreeGrafter"/>
</dbReference>
<dbReference type="Pfam" id="PF00593">
    <property type="entry name" value="TonB_dep_Rec_b-barrel"/>
    <property type="match status" value="1"/>
</dbReference>
<dbReference type="InterPro" id="IPR039426">
    <property type="entry name" value="TonB-dep_rcpt-like"/>
</dbReference>
<reference evidence="18" key="1">
    <citation type="journal article" date="2020" name="MBio">
        <title>Horizontal gene transfer to a defensive symbiont with a reduced genome amongst a multipartite beetle microbiome.</title>
        <authorList>
            <person name="Waterworth S.C."/>
            <person name="Florez L.V."/>
            <person name="Rees E.R."/>
            <person name="Hertweck C."/>
            <person name="Kaltenpoth M."/>
            <person name="Kwan J.C."/>
        </authorList>
    </citation>
    <scope>NUCLEOTIDE SEQUENCE [LARGE SCALE GENOMIC DNA]</scope>
</reference>
<evidence type="ECO:0000256" key="13">
    <source>
        <dbReference type="RuleBase" id="RU003357"/>
    </source>
</evidence>
<dbReference type="PANTHER" id="PTHR32552:SF89">
    <property type="entry name" value="CATECHOLATE SIDEROPHORE RECEPTOR FIU"/>
    <property type="match status" value="1"/>
</dbReference>
<dbReference type="EMBL" id="WNDS01000002">
    <property type="protein sequence ID" value="KAF1016240.1"/>
    <property type="molecule type" value="Genomic_DNA"/>
</dbReference>
<evidence type="ECO:0000256" key="10">
    <source>
        <dbReference type="ARBA" id="ARBA00023136"/>
    </source>
</evidence>
<proteinExistence type="inferred from homology"/>
<protein>
    <submittedName>
        <fullName evidence="17">Vitamin B12 transporter BtuB</fullName>
    </submittedName>
</protein>
<dbReference type="PANTHER" id="PTHR32552">
    <property type="entry name" value="FERRICHROME IRON RECEPTOR-RELATED"/>
    <property type="match status" value="1"/>
</dbReference>
<evidence type="ECO:0000256" key="6">
    <source>
        <dbReference type="ARBA" id="ARBA00022729"/>
    </source>
</evidence>
<accession>A0A7V8JMM4</accession>
<keyword evidence="11 12" id="KW-0998">Cell outer membrane</keyword>
<keyword evidence="8" id="KW-0406">Ion transport</keyword>
<evidence type="ECO:0000256" key="9">
    <source>
        <dbReference type="ARBA" id="ARBA00023077"/>
    </source>
</evidence>
<evidence type="ECO:0000313" key="17">
    <source>
        <dbReference type="EMBL" id="KAF1016240.1"/>
    </source>
</evidence>
<evidence type="ECO:0000256" key="11">
    <source>
        <dbReference type="ARBA" id="ARBA00023237"/>
    </source>
</evidence>
<dbReference type="Pfam" id="PF07715">
    <property type="entry name" value="Plug"/>
    <property type="match status" value="1"/>
</dbReference>
<evidence type="ECO:0000256" key="12">
    <source>
        <dbReference type="PROSITE-ProRule" id="PRU01360"/>
    </source>
</evidence>
<dbReference type="SUPFAM" id="SSF56935">
    <property type="entry name" value="Porins"/>
    <property type="match status" value="1"/>
</dbReference>
<keyword evidence="9 13" id="KW-0798">TonB box</keyword>
<evidence type="ECO:0000256" key="5">
    <source>
        <dbReference type="ARBA" id="ARBA00022692"/>
    </source>
</evidence>
<evidence type="ECO:0000256" key="1">
    <source>
        <dbReference type="ARBA" id="ARBA00004571"/>
    </source>
</evidence>
<keyword evidence="4" id="KW-0410">Iron transport</keyword>
<dbReference type="Gene3D" id="2.170.130.10">
    <property type="entry name" value="TonB-dependent receptor, plug domain"/>
    <property type="match status" value="1"/>
</dbReference>
<evidence type="ECO:0000256" key="2">
    <source>
        <dbReference type="ARBA" id="ARBA00022448"/>
    </source>
</evidence>
<keyword evidence="3 12" id="KW-1134">Transmembrane beta strand</keyword>
<dbReference type="GO" id="GO:0009279">
    <property type="term" value="C:cell outer membrane"/>
    <property type="evidence" value="ECO:0007669"/>
    <property type="project" value="UniProtKB-SubCell"/>
</dbReference>
<keyword evidence="5 12" id="KW-0812">Transmembrane</keyword>
<comment type="similarity">
    <text evidence="12 13">Belongs to the TonB-dependent receptor family.</text>
</comment>
<evidence type="ECO:0000259" key="16">
    <source>
        <dbReference type="Pfam" id="PF07715"/>
    </source>
</evidence>
<comment type="caution">
    <text evidence="17">The sequence shown here is derived from an EMBL/GenBank/DDBJ whole genome shotgun (WGS) entry which is preliminary data.</text>
</comment>
<keyword evidence="7" id="KW-0408">Iron</keyword>
<evidence type="ECO:0000256" key="14">
    <source>
        <dbReference type="SAM" id="SignalP"/>
    </source>
</evidence>
<evidence type="ECO:0000256" key="4">
    <source>
        <dbReference type="ARBA" id="ARBA00022496"/>
    </source>
</evidence>
<evidence type="ECO:0000259" key="15">
    <source>
        <dbReference type="Pfam" id="PF00593"/>
    </source>
</evidence>
<evidence type="ECO:0000256" key="7">
    <source>
        <dbReference type="ARBA" id="ARBA00023004"/>
    </source>
</evidence>
<sequence length="704" mass="76627">MRMFGSLPRVSLLALMLAPVLVAMAEAPAAAPDATAAESRSPDARTLDQVEVIGQATSYAKTSVRQESLNRQHIQSSVNDALNEVPGVVVSEADPTGSSVWGTQISMRGFTTNRDTQQIGTTIDGLPNGGSSYGGGSLANRYIDTLDLETVEVSQGTADISSRSNEALGGTLNFLTADPLQEKRLRMVAGAGDNDARKYYVRYDTGLLGGNTRAWVSASSARTNDWIDGSGHARNDRIAGKFVSELDKWTLTGYLSYDDSDEPEYTSVTPQQFATNPDGDNLTGKLTGIPYLDQNFRSGSRALRENTFGYLRAAFNGDNGFKASVAAYGHHMEGRGDWIPPYLVQVNPDAPGTQATELMGGKTVYGGTNIGQIYFVNPDGSVAAPIAGCKPRLGFSAEYDPNCYASNVHGVQSYRHSHYDNDRVGFTADVEWRQTFGAIDNTIRGGLWYEKFDRSVTRDWHRLLNPGTDISFDHQPYWVQYKDNYSTDEKMYYVEDVARFGPFSARVGVKQFFVDQSRSRVIGASENVSSDSKSDPLVSAGVTWAPPVQGVEVFAGYSQNYAAIPSTVLGETDPARFRSVKPETADNIELGVRISRWPLTAAVTLYNIKFDNRIVYLPASLVKGIDYLNENDGVYENFGGVESNGVEATLGYGWDNGWRINGSYTYNRSKYLGSGDTARDTQLGIVDGAIVIGQATQIVVLSAD</sequence>
<feature type="chain" id="PRO_5030869197" evidence="14">
    <location>
        <begin position="26"/>
        <end position="704"/>
    </location>
</feature>
<dbReference type="InterPro" id="IPR012910">
    <property type="entry name" value="Plug_dom"/>
</dbReference>
<dbReference type="Proteomes" id="UP000487117">
    <property type="component" value="Unassembled WGS sequence"/>
</dbReference>
<dbReference type="PROSITE" id="PS52016">
    <property type="entry name" value="TONB_DEPENDENT_REC_3"/>
    <property type="match status" value="1"/>
</dbReference>
<evidence type="ECO:0000256" key="3">
    <source>
        <dbReference type="ARBA" id="ARBA00022452"/>
    </source>
</evidence>
<dbReference type="Gene3D" id="2.40.170.20">
    <property type="entry name" value="TonB-dependent receptor, beta-barrel domain"/>
    <property type="match status" value="1"/>
</dbReference>
<dbReference type="InterPro" id="IPR037066">
    <property type="entry name" value="Plug_dom_sf"/>
</dbReference>